<evidence type="ECO:0000256" key="1">
    <source>
        <dbReference type="ARBA" id="ARBA00006642"/>
    </source>
</evidence>
<keyword evidence="6" id="KW-0560">Oxidoreductase</keyword>
<dbReference type="SUPFAM" id="SSF51735">
    <property type="entry name" value="NAD(P)-binding Rossmann-fold domains"/>
    <property type="match status" value="1"/>
</dbReference>
<accession>A0A520MU06</accession>
<evidence type="ECO:0000313" key="16">
    <source>
        <dbReference type="Proteomes" id="UP000320146"/>
    </source>
</evidence>
<comment type="catalytic activity">
    <reaction evidence="12">
        <text>(S)-2,3,4,5-tetrahydrodipicolinate + NAD(+) + H2O = (2S,4S)-4-hydroxy-2,3,4,5-tetrahydrodipicolinate + NADH + H(+)</text>
        <dbReference type="Rhea" id="RHEA:35323"/>
        <dbReference type="ChEBI" id="CHEBI:15377"/>
        <dbReference type="ChEBI" id="CHEBI:15378"/>
        <dbReference type="ChEBI" id="CHEBI:16845"/>
        <dbReference type="ChEBI" id="CHEBI:57540"/>
        <dbReference type="ChEBI" id="CHEBI:57945"/>
        <dbReference type="ChEBI" id="CHEBI:67139"/>
        <dbReference type="EC" id="1.17.1.8"/>
    </reaction>
</comment>
<evidence type="ECO:0000256" key="4">
    <source>
        <dbReference type="ARBA" id="ARBA00022857"/>
    </source>
</evidence>
<protein>
    <recommendedName>
        <fullName evidence="10">4-hydroxy-tetrahydrodipicolinate reductase</fullName>
        <ecNumber evidence="10">1.17.1.8</ecNumber>
    </recommendedName>
</protein>
<dbReference type="Gene3D" id="3.30.360.10">
    <property type="entry name" value="Dihydrodipicolinate Reductase, domain 2"/>
    <property type="match status" value="1"/>
</dbReference>
<dbReference type="Pfam" id="PF01113">
    <property type="entry name" value="DapB_N"/>
    <property type="match status" value="1"/>
</dbReference>
<comment type="pathway">
    <text evidence="9">Amino-acid biosynthesis; L-lysine biosynthesis via DAP pathway; (S)-tetrahydrodipicolinate from L-aspartate: step 4/4.</text>
</comment>
<dbReference type="InterPro" id="IPR000846">
    <property type="entry name" value="DapB_N"/>
</dbReference>
<dbReference type="SUPFAM" id="SSF55347">
    <property type="entry name" value="Glyceraldehyde-3-phosphate dehydrogenase-like, C-terminal domain"/>
    <property type="match status" value="1"/>
</dbReference>
<reference evidence="15 16" key="1">
    <citation type="submission" date="2019-02" db="EMBL/GenBank/DDBJ databases">
        <title>Prokaryotic population dynamics and viral predation in marine succession experiment using metagenomics: the confinement effect.</title>
        <authorList>
            <person name="Haro-Moreno J.M."/>
            <person name="Rodriguez-Valera F."/>
            <person name="Lopez-Perez M."/>
        </authorList>
    </citation>
    <scope>NUCLEOTIDE SEQUENCE [LARGE SCALE GENOMIC DNA]</scope>
    <source>
        <strain evidence="15">MED-G166</strain>
    </source>
</reference>
<dbReference type="EC" id="1.17.1.8" evidence="10"/>
<evidence type="ECO:0000313" key="15">
    <source>
        <dbReference type="EMBL" id="RZO24705.1"/>
    </source>
</evidence>
<feature type="domain" description="Dihydrodipicolinate reductase N-terminal" evidence="13">
    <location>
        <begin position="2"/>
        <end position="121"/>
    </location>
</feature>
<dbReference type="GO" id="GO:0008839">
    <property type="term" value="F:4-hydroxy-tetrahydrodipicolinate reductase"/>
    <property type="evidence" value="ECO:0007669"/>
    <property type="project" value="UniProtKB-EC"/>
</dbReference>
<dbReference type="InterPro" id="IPR022664">
    <property type="entry name" value="DapB_N_CS"/>
</dbReference>
<dbReference type="InterPro" id="IPR023940">
    <property type="entry name" value="DHDPR_bac"/>
</dbReference>
<keyword evidence="3" id="KW-0028">Amino-acid biosynthesis</keyword>
<sequence>MINIALVGASGKMGQAVIRESLNDETVQVTNYLVSDESKFLGTDVGEHHFSQPSGKYFSKTIGEPFDCIIDFATRENLDARLCYYEELGKPLLFCTTGLSQKQKEKLKALSNEFPIFIAPNTSVLAALMVNFLANIKKIEGSYEIRISEKHHKSKIDSPSATAISLANAANIDEKKIESLREGDHGNWHKAKIYSEFEELQIEHSTTNRSIYAQGALNIVKWFYQKPKNLYHMQTLIEDLYE</sequence>
<dbReference type="InterPro" id="IPR036291">
    <property type="entry name" value="NAD(P)-bd_dom_sf"/>
</dbReference>
<gene>
    <name evidence="15" type="ORF">EVA99_01045</name>
</gene>
<evidence type="ECO:0000256" key="6">
    <source>
        <dbReference type="ARBA" id="ARBA00023002"/>
    </source>
</evidence>
<evidence type="ECO:0000256" key="12">
    <source>
        <dbReference type="ARBA" id="ARBA00049396"/>
    </source>
</evidence>
<evidence type="ECO:0000256" key="3">
    <source>
        <dbReference type="ARBA" id="ARBA00022605"/>
    </source>
</evidence>
<evidence type="ECO:0000256" key="5">
    <source>
        <dbReference type="ARBA" id="ARBA00022915"/>
    </source>
</evidence>
<evidence type="ECO:0000256" key="2">
    <source>
        <dbReference type="ARBA" id="ARBA00022490"/>
    </source>
</evidence>
<dbReference type="PANTHER" id="PTHR20836">
    <property type="entry name" value="DIHYDRODIPICOLINATE REDUCTASE"/>
    <property type="match status" value="1"/>
</dbReference>
<feature type="domain" description="Dihydrodipicolinate reductase C-terminal" evidence="14">
    <location>
        <begin position="127"/>
        <end position="236"/>
    </location>
</feature>
<dbReference type="GO" id="GO:0009089">
    <property type="term" value="P:lysine biosynthetic process via diaminopimelate"/>
    <property type="evidence" value="ECO:0007669"/>
    <property type="project" value="InterPro"/>
</dbReference>
<dbReference type="EMBL" id="SHBL01000004">
    <property type="protein sequence ID" value="RZO24705.1"/>
    <property type="molecule type" value="Genomic_DNA"/>
</dbReference>
<evidence type="ECO:0000256" key="10">
    <source>
        <dbReference type="ARBA" id="ARBA00038983"/>
    </source>
</evidence>
<dbReference type="Proteomes" id="UP000320146">
    <property type="component" value="Unassembled WGS sequence"/>
</dbReference>
<keyword evidence="7" id="KW-0520">NAD</keyword>
<keyword evidence="8" id="KW-0457">Lysine biosynthesis</keyword>
<keyword evidence="2" id="KW-0963">Cytoplasm</keyword>
<dbReference type="CDD" id="cd02274">
    <property type="entry name" value="DHDPR_N"/>
    <property type="match status" value="1"/>
</dbReference>
<name>A0A520MU06_9GAMM</name>
<evidence type="ECO:0000256" key="8">
    <source>
        <dbReference type="ARBA" id="ARBA00023154"/>
    </source>
</evidence>
<comment type="caution">
    <text evidence="15">The sequence shown here is derived from an EMBL/GenBank/DDBJ whole genome shotgun (WGS) entry which is preliminary data.</text>
</comment>
<dbReference type="Pfam" id="PF05173">
    <property type="entry name" value="DapB_C"/>
    <property type="match status" value="1"/>
</dbReference>
<evidence type="ECO:0000259" key="13">
    <source>
        <dbReference type="Pfam" id="PF01113"/>
    </source>
</evidence>
<keyword evidence="4" id="KW-0521">NADP</keyword>
<evidence type="ECO:0000256" key="11">
    <source>
        <dbReference type="ARBA" id="ARBA00049080"/>
    </source>
</evidence>
<dbReference type="InterPro" id="IPR022663">
    <property type="entry name" value="DapB_C"/>
</dbReference>
<dbReference type="AlphaFoldDB" id="A0A520MU06"/>
<comment type="similarity">
    <text evidence="1">Belongs to the DapB family.</text>
</comment>
<dbReference type="PIRSF" id="PIRSF000161">
    <property type="entry name" value="DHPR"/>
    <property type="match status" value="1"/>
</dbReference>
<dbReference type="PROSITE" id="PS01298">
    <property type="entry name" value="DAPB"/>
    <property type="match status" value="1"/>
</dbReference>
<dbReference type="GO" id="GO:0019877">
    <property type="term" value="P:diaminopimelate biosynthetic process"/>
    <property type="evidence" value="ECO:0007669"/>
    <property type="project" value="UniProtKB-KW"/>
</dbReference>
<keyword evidence="5" id="KW-0220">Diaminopimelate biosynthesis</keyword>
<organism evidence="15 16">
    <name type="scientific">SAR86 cluster bacterium</name>
    <dbReference type="NCBI Taxonomy" id="2030880"/>
    <lineage>
        <taxon>Bacteria</taxon>
        <taxon>Pseudomonadati</taxon>
        <taxon>Pseudomonadota</taxon>
        <taxon>Gammaproteobacteria</taxon>
        <taxon>SAR86 cluster</taxon>
    </lineage>
</organism>
<dbReference type="Gene3D" id="3.40.50.720">
    <property type="entry name" value="NAD(P)-binding Rossmann-like Domain"/>
    <property type="match status" value="1"/>
</dbReference>
<dbReference type="PANTHER" id="PTHR20836:SF0">
    <property type="entry name" value="4-HYDROXY-TETRAHYDRODIPICOLINATE REDUCTASE 1, CHLOROPLASTIC-RELATED"/>
    <property type="match status" value="1"/>
</dbReference>
<evidence type="ECO:0000259" key="14">
    <source>
        <dbReference type="Pfam" id="PF05173"/>
    </source>
</evidence>
<dbReference type="GO" id="GO:0005829">
    <property type="term" value="C:cytosol"/>
    <property type="evidence" value="ECO:0007669"/>
    <property type="project" value="TreeGrafter"/>
</dbReference>
<comment type="catalytic activity">
    <reaction evidence="11">
        <text>(S)-2,3,4,5-tetrahydrodipicolinate + NADP(+) + H2O = (2S,4S)-4-hydroxy-2,3,4,5-tetrahydrodipicolinate + NADPH + H(+)</text>
        <dbReference type="Rhea" id="RHEA:35331"/>
        <dbReference type="ChEBI" id="CHEBI:15377"/>
        <dbReference type="ChEBI" id="CHEBI:15378"/>
        <dbReference type="ChEBI" id="CHEBI:16845"/>
        <dbReference type="ChEBI" id="CHEBI:57783"/>
        <dbReference type="ChEBI" id="CHEBI:58349"/>
        <dbReference type="ChEBI" id="CHEBI:67139"/>
        <dbReference type="EC" id="1.17.1.8"/>
    </reaction>
</comment>
<evidence type="ECO:0000256" key="9">
    <source>
        <dbReference type="ARBA" id="ARBA00037922"/>
    </source>
</evidence>
<proteinExistence type="inferred from homology"/>
<evidence type="ECO:0000256" key="7">
    <source>
        <dbReference type="ARBA" id="ARBA00023027"/>
    </source>
</evidence>